<evidence type="ECO:0000256" key="2">
    <source>
        <dbReference type="ARBA" id="ARBA00022723"/>
    </source>
</evidence>
<dbReference type="InterPro" id="IPR024607">
    <property type="entry name" value="Sulfatase_CS"/>
</dbReference>
<proteinExistence type="inferred from homology"/>
<evidence type="ECO:0000313" key="7">
    <source>
        <dbReference type="Proteomes" id="UP000318288"/>
    </source>
</evidence>
<dbReference type="InterPro" id="IPR050738">
    <property type="entry name" value="Sulfatase"/>
</dbReference>
<feature type="domain" description="Sulfatase N-terminal" evidence="5">
    <location>
        <begin position="50"/>
        <end position="356"/>
    </location>
</feature>
<dbReference type="AlphaFoldDB" id="A0A5C6E6N8"/>
<evidence type="ECO:0000259" key="5">
    <source>
        <dbReference type="Pfam" id="PF00884"/>
    </source>
</evidence>
<accession>A0A5C6E6N8</accession>
<name>A0A5C6E6N8_9BACT</name>
<dbReference type="PROSITE" id="PS00523">
    <property type="entry name" value="SULFATASE_1"/>
    <property type="match status" value="1"/>
</dbReference>
<evidence type="ECO:0000313" key="6">
    <source>
        <dbReference type="EMBL" id="TWU44460.1"/>
    </source>
</evidence>
<gene>
    <name evidence="6" type="primary">atsA_102</name>
    <name evidence="6" type="ORF">Poly51_61750</name>
</gene>
<dbReference type="Pfam" id="PF00884">
    <property type="entry name" value="Sulfatase"/>
    <property type="match status" value="1"/>
</dbReference>
<evidence type="ECO:0000256" key="4">
    <source>
        <dbReference type="ARBA" id="ARBA00022837"/>
    </source>
</evidence>
<dbReference type="InterPro" id="IPR000917">
    <property type="entry name" value="Sulfatase_N"/>
</dbReference>
<dbReference type="PANTHER" id="PTHR42693">
    <property type="entry name" value="ARYLSULFATASE FAMILY MEMBER"/>
    <property type="match status" value="1"/>
</dbReference>
<dbReference type="Proteomes" id="UP000318288">
    <property type="component" value="Unassembled WGS sequence"/>
</dbReference>
<comment type="caution">
    <text evidence="6">The sequence shown here is derived from an EMBL/GenBank/DDBJ whole genome shotgun (WGS) entry which is preliminary data.</text>
</comment>
<dbReference type="GO" id="GO:0046872">
    <property type="term" value="F:metal ion binding"/>
    <property type="evidence" value="ECO:0007669"/>
    <property type="project" value="UniProtKB-KW"/>
</dbReference>
<dbReference type="SUPFAM" id="SSF53649">
    <property type="entry name" value="Alkaline phosphatase-like"/>
    <property type="match status" value="1"/>
</dbReference>
<sequence length="713" mass="79317" precursor="true">MIGKTYSRSETRQDFRQSNLRPTAPKLLTSFATLCVLLASNISLAESRLPNVVVLLSDDLGWKDISCFGGPVRTPTLDRLASEGMRFTDFYSGAAVCSPSRAVLLTGRTNLRCGIYSWINDNDQRIHLPKSEVTIAELLKAEGYATAHFGKWHLGMPTAKYPDKPTPSDHGFDYWFATANNAGPSHRNPKNFIRDGKKVGELEGYSCDLVVTEAAGWLDRRSNKEVPFFLNVWFHEPHAPLAAPDDLVQQYGEESDPAAVYSATVANTDRAIKRLLEKLHDVEEPDNTIIIYASDNGSYRSDRVGDLRGIKGSNYEGGIRVPGVFHWPGHIAAGAVTSEPAGLVDLVPTVCGLIGIQPPQVHLDGTDLSDLLTGKSEKVARDQPLFWGEPLGGPPFAIRDGRYSMVAYREGEVPKDQQAIASIKARIEATLRTKGIFETETRGSSFEAKLFEGFSDREVETLRGQFIQLNQFHESWIPAIKQSKLTRFELYDLVEDPSQKRELSVRLPQVHYRLKSKIQQLASDALQEAFDWSSSEAAPGEGEQSKAHIHRLESLFRSPFDAFLYVNRIPAKTESGETHGDLAGRILGRLANQEGRILIKLPPRMNRLAYEGFKIALESDTALHSGRCFSCHHLPDLGDLVANPPIPSLRNRSISPDQLREVMSSDAHREIRLDDEDLQRLHALLQTLTDVPDENFRDLILKATVLDTSGDSE</sequence>
<keyword evidence="7" id="KW-1185">Reference proteome</keyword>
<dbReference type="InterPro" id="IPR017850">
    <property type="entry name" value="Alkaline_phosphatase_core_sf"/>
</dbReference>
<reference evidence="6 7" key="1">
    <citation type="submission" date="2019-02" db="EMBL/GenBank/DDBJ databases">
        <title>Deep-cultivation of Planctomycetes and their phenomic and genomic characterization uncovers novel biology.</title>
        <authorList>
            <person name="Wiegand S."/>
            <person name="Jogler M."/>
            <person name="Boedeker C."/>
            <person name="Pinto D."/>
            <person name="Vollmers J."/>
            <person name="Rivas-Marin E."/>
            <person name="Kohn T."/>
            <person name="Peeters S.H."/>
            <person name="Heuer A."/>
            <person name="Rast P."/>
            <person name="Oberbeckmann S."/>
            <person name="Bunk B."/>
            <person name="Jeske O."/>
            <person name="Meyerdierks A."/>
            <person name="Storesund J.E."/>
            <person name="Kallscheuer N."/>
            <person name="Luecker S."/>
            <person name="Lage O.M."/>
            <person name="Pohl T."/>
            <person name="Merkel B.J."/>
            <person name="Hornburger P."/>
            <person name="Mueller R.-W."/>
            <person name="Bruemmer F."/>
            <person name="Labrenz M."/>
            <person name="Spormann A.M."/>
            <person name="Op Den Camp H."/>
            <person name="Overmann J."/>
            <person name="Amann R."/>
            <person name="Jetten M.S.M."/>
            <person name="Mascher T."/>
            <person name="Medema M.H."/>
            <person name="Devos D.P."/>
            <person name="Kaster A.-K."/>
            <person name="Ovreas L."/>
            <person name="Rohde M."/>
            <person name="Galperin M.Y."/>
            <person name="Jogler C."/>
        </authorList>
    </citation>
    <scope>NUCLEOTIDE SEQUENCE [LARGE SCALE GENOMIC DNA]</scope>
    <source>
        <strain evidence="6 7">Poly51</strain>
    </source>
</reference>
<dbReference type="EMBL" id="SJPW01000013">
    <property type="protein sequence ID" value="TWU44460.1"/>
    <property type="molecule type" value="Genomic_DNA"/>
</dbReference>
<dbReference type="Gene3D" id="3.40.720.10">
    <property type="entry name" value="Alkaline Phosphatase, subunit A"/>
    <property type="match status" value="1"/>
</dbReference>
<comment type="similarity">
    <text evidence="1">Belongs to the sulfatase family.</text>
</comment>
<dbReference type="EC" id="3.1.6.1" evidence="6"/>
<dbReference type="GO" id="GO:0004065">
    <property type="term" value="F:arylsulfatase activity"/>
    <property type="evidence" value="ECO:0007669"/>
    <property type="project" value="UniProtKB-EC"/>
</dbReference>
<keyword evidence="2" id="KW-0479">Metal-binding</keyword>
<evidence type="ECO:0000256" key="3">
    <source>
        <dbReference type="ARBA" id="ARBA00022801"/>
    </source>
</evidence>
<dbReference type="PANTHER" id="PTHR42693:SF53">
    <property type="entry name" value="ENDO-4-O-SULFATASE"/>
    <property type="match status" value="1"/>
</dbReference>
<dbReference type="RefSeq" id="WP_246114858.1">
    <property type="nucleotide sequence ID" value="NZ_SJPW01000013.1"/>
</dbReference>
<keyword evidence="4" id="KW-0106">Calcium</keyword>
<evidence type="ECO:0000256" key="1">
    <source>
        <dbReference type="ARBA" id="ARBA00008779"/>
    </source>
</evidence>
<protein>
    <submittedName>
        <fullName evidence="6">Arylsulfatase</fullName>
        <ecNumber evidence="6">3.1.6.1</ecNumber>
    </submittedName>
</protein>
<organism evidence="6 7">
    <name type="scientific">Rubripirellula tenax</name>
    <dbReference type="NCBI Taxonomy" id="2528015"/>
    <lineage>
        <taxon>Bacteria</taxon>
        <taxon>Pseudomonadati</taxon>
        <taxon>Planctomycetota</taxon>
        <taxon>Planctomycetia</taxon>
        <taxon>Pirellulales</taxon>
        <taxon>Pirellulaceae</taxon>
        <taxon>Rubripirellula</taxon>
    </lineage>
</organism>
<keyword evidence="3 6" id="KW-0378">Hydrolase</keyword>